<dbReference type="EMBL" id="AP011530">
    <property type="protein sequence ID" value="BAI81810.1"/>
    <property type="molecule type" value="Genomic_DNA"/>
</dbReference>
<reference evidence="1 2" key="1">
    <citation type="journal article" date="2010" name="DNA Res.">
        <title>Bacterial lifestyle in a deep-sea hydrothermal vent chimney revealed by the genome sequence of the thermophilic bacterium Deferribacter desulfuricans SSM1.</title>
        <authorList>
            <person name="Takaki Y."/>
            <person name="Shimamura S."/>
            <person name="Nakagawa S."/>
            <person name="Fukuhara Y."/>
            <person name="Horikawa H."/>
            <person name="Ankai A."/>
            <person name="Harada T."/>
            <person name="Hosoyama A."/>
            <person name="Oguchi A."/>
            <person name="Fukui S."/>
            <person name="Fujita N."/>
            <person name="Takami H."/>
            <person name="Takai K."/>
        </authorList>
    </citation>
    <scope>NUCLEOTIDE SEQUENCE [LARGE SCALE GENOMIC DNA]</scope>
    <source>
        <strain evidence="2">DSM 14783 / JCM 11476 / NBRC 101012 / SSM1</strain>
        <plasmid evidence="2">Plasmid megaplasmid pDF308</plasmid>
    </source>
</reference>
<name>D3PF18_DEFDS</name>
<keyword evidence="2" id="KW-1185">Reference proteome</keyword>
<organism evidence="1 2">
    <name type="scientific">Deferribacter desulfuricans (strain DSM 14783 / JCM 11476 / NBRC 101012 / SSM1)</name>
    <dbReference type="NCBI Taxonomy" id="639282"/>
    <lineage>
        <taxon>Bacteria</taxon>
        <taxon>Pseudomonadati</taxon>
        <taxon>Deferribacterota</taxon>
        <taxon>Deferribacteres</taxon>
        <taxon>Deferribacterales</taxon>
        <taxon>Deferribacteraceae</taxon>
        <taxon>Deferribacter</taxon>
    </lineage>
</organism>
<dbReference type="KEGG" id="ddf:DEFDS_P190"/>
<dbReference type="Proteomes" id="UP000001520">
    <property type="component" value="Plasmid megaplasmid pDF308"/>
</dbReference>
<accession>D3PF18</accession>
<keyword evidence="1" id="KW-0614">Plasmid</keyword>
<proteinExistence type="predicted"/>
<geneLocation type="plasmid" evidence="1 2">
    <name>megaplasmid pDF308</name>
</geneLocation>
<evidence type="ECO:0000313" key="2">
    <source>
        <dbReference type="Proteomes" id="UP000001520"/>
    </source>
</evidence>
<protein>
    <submittedName>
        <fullName evidence="1">Uncharacterized protein</fullName>
    </submittedName>
</protein>
<sequence length="150" mass="18072">MNNNNIYFCEITGYTKQLSNGHNIILNIDQTLTKHIENFTIYEPDVKFDEFYFFGNLIEVKNNQKNYLNQNVLLFRLGIFKDKLMYMIPNIELTQLMDLLTFNYANIYFFENNKTQIPDFFTKPLKQEFMYNYLKLFIPPPPTRHILLGR</sequence>
<evidence type="ECO:0000313" key="1">
    <source>
        <dbReference type="EMBL" id="BAI81810.1"/>
    </source>
</evidence>
<dbReference type="AlphaFoldDB" id="D3PF18"/>
<gene>
    <name evidence="1" type="ordered locus">DEFDS_P190</name>
</gene>
<dbReference type="HOGENOM" id="CLU_1737527_0_0_0"/>